<feature type="compositionally biased region" description="Low complexity" evidence="1">
    <location>
        <begin position="74"/>
        <end position="83"/>
    </location>
</feature>
<dbReference type="GeneID" id="92088842"/>
<sequence>MVFRILDTIRKHHLTVRYAGRHLLWTAPALYGYHTLYAQAQVSYDDGYIAIARHMASEGREHYRQYRAAQKQSCSSRSSSCNSPDQVAKQPRVKTEREKARRKEEDRWMPIIYRFGACGI</sequence>
<gene>
    <name evidence="2" type="ORF">PG994_004370</name>
</gene>
<evidence type="ECO:0000256" key="1">
    <source>
        <dbReference type="SAM" id="MobiDB-lite"/>
    </source>
</evidence>
<accession>A0ABR1VQE2</accession>
<proteinExistence type="predicted"/>
<evidence type="ECO:0000313" key="2">
    <source>
        <dbReference type="EMBL" id="KAK8073471.1"/>
    </source>
</evidence>
<keyword evidence="3" id="KW-1185">Reference proteome</keyword>
<reference evidence="2 3" key="1">
    <citation type="submission" date="2023-01" db="EMBL/GenBank/DDBJ databases">
        <title>Analysis of 21 Apiospora genomes using comparative genomics revels a genus with tremendous synthesis potential of carbohydrate active enzymes and secondary metabolites.</title>
        <authorList>
            <person name="Sorensen T."/>
        </authorList>
    </citation>
    <scope>NUCLEOTIDE SEQUENCE [LARGE SCALE GENOMIC DNA]</scope>
    <source>
        <strain evidence="2 3">CBS 135458</strain>
    </source>
</reference>
<comment type="caution">
    <text evidence="2">The sequence shown here is derived from an EMBL/GenBank/DDBJ whole genome shotgun (WGS) entry which is preliminary data.</text>
</comment>
<name>A0ABR1VQE2_9PEZI</name>
<dbReference type="RefSeq" id="XP_066717946.1">
    <property type="nucleotide sequence ID" value="XM_066855779.1"/>
</dbReference>
<feature type="compositionally biased region" description="Basic and acidic residues" evidence="1">
    <location>
        <begin position="93"/>
        <end position="103"/>
    </location>
</feature>
<dbReference type="Proteomes" id="UP001480595">
    <property type="component" value="Unassembled WGS sequence"/>
</dbReference>
<organism evidence="2 3">
    <name type="scientific">Apiospora phragmitis</name>
    <dbReference type="NCBI Taxonomy" id="2905665"/>
    <lineage>
        <taxon>Eukaryota</taxon>
        <taxon>Fungi</taxon>
        <taxon>Dikarya</taxon>
        <taxon>Ascomycota</taxon>
        <taxon>Pezizomycotina</taxon>
        <taxon>Sordariomycetes</taxon>
        <taxon>Xylariomycetidae</taxon>
        <taxon>Amphisphaeriales</taxon>
        <taxon>Apiosporaceae</taxon>
        <taxon>Apiospora</taxon>
    </lineage>
</organism>
<evidence type="ECO:0000313" key="3">
    <source>
        <dbReference type="Proteomes" id="UP001480595"/>
    </source>
</evidence>
<dbReference type="EMBL" id="JAQQWL010000005">
    <property type="protein sequence ID" value="KAK8073471.1"/>
    <property type="molecule type" value="Genomic_DNA"/>
</dbReference>
<protein>
    <submittedName>
        <fullName evidence="2">Uncharacterized protein</fullName>
    </submittedName>
</protein>
<feature type="region of interest" description="Disordered" evidence="1">
    <location>
        <begin position="74"/>
        <end position="103"/>
    </location>
</feature>